<dbReference type="EC" id="2.7.7.65" evidence="4"/>
<keyword evidence="2" id="KW-0812">Transmembrane</keyword>
<dbReference type="PROSITE" id="PS50887">
    <property type="entry name" value="GGDEF"/>
    <property type="match status" value="1"/>
</dbReference>
<dbReference type="SMART" id="SM00267">
    <property type="entry name" value="GGDEF"/>
    <property type="match status" value="1"/>
</dbReference>
<dbReference type="InterPro" id="IPR000160">
    <property type="entry name" value="GGDEF_dom"/>
</dbReference>
<organism evidence="4 5">
    <name type="scientific">Nocardia testacea</name>
    <dbReference type="NCBI Taxonomy" id="248551"/>
    <lineage>
        <taxon>Bacteria</taxon>
        <taxon>Bacillati</taxon>
        <taxon>Actinomycetota</taxon>
        <taxon>Actinomycetes</taxon>
        <taxon>Mycobacteriales</taxon>
        <taxon>Nocardiaceae</taxon>
        <taxon>Nocardia</taxon>
    </lineage>
</organism>
<dbReference type="InterPro" id="IPR029787">
    <property type="entry name" value="Nucleotide_cyclase"/>
</dbReference>
<comment type="caution">
    <text evidence="4">The sequence shown here is derived from an EMBL/GenBank/DDBJ whole genome shotgun (WGS) entry which is preliminary data.</text>
</comment>
<evidence type="ECO:0000313" key="4">
    <source>
        <dbReference type="EMBL" id="MFI2230072.1"/>
    </source>
</evidence>
<evidence type="ECO:0000256" key="1">
    <source>
        <dbReference type="SAM" id="MobiDB-lite"/>
    </source>
</evidence>
<evidence type="ECO:0000313" key="5">
    <source>
        <dbReference type="Proteomes" id="UP001611494"/>
    </source>
</evidence>
<accession>A0ABW7VYZ6</accession>
<keyword evidence="4" id="KW-0808">Transferase</keyword>
<dbReference type="SUPFAM" id="SSF55073">
    <property type="entry name" value="Nucleotide cyclase"/>
    <property type="match status" value="1"/>
</dbReference>
<dbReference type="EMBL" id="JBIRYL010000001">
    <property type="protein sequence ID" value="MFI2230072.1"/>
    <property type="molecule type" value="Genomic_DNA"/>
</dbReference>
<dbReference type="Proteomes" id="UP001611494">
    <property type="component" value="Unassembled WGS sequence"/>
</dbReference>
<keyword evidence="5" id="KW-1185">Reference proteome</keyword>
<evidence type="ECO:0000259" key="3">
    <source>
        <dbReference type="PROSITE" id="PS50887"/>
    </source>
</evidence>
<proteinExistence type="predicted"/>
<gene>
    <name evidence="4" type="ORF">ACH49Z_09500</name>
</gene>
<feature type="transmembrane region" description="Helical" evidence="2">
    <location>
        <begin position="138"/>
        <end position="157"/>
    </location>
</feature>
<keyword evidence="2" id="KW-1133">Transmembrane helix</keyword>
<feature type="transmembrane region" description="Helical" evidence="2">
    <location>
        <begin position="35"/>
        <end position="57"/>
    </location>
</feature>
<dbReference type="NCBIfam" id="TIGR00254">
    <property type="entry name" value="GGDEF"/>
    <property type="match status" value="1"/>
</dbReference>
<name>A0ABW7VYZ6_9NOCA</name>
<keyword evidence="2" id="KW-0472">Membrane</keyword>
<evidence type="ECO:0000256" key="2">
    <source>
        <dbReference type="SAM" id="Phobius"/>
    </source>
</evidence>
<dbReference type="Pfam" id="PF00990">
    <property type="entry name" value="GGDEF"/>
    <property type="match status" value="1"/>
</dbReference>
<dbReference type="Gene3D" id="3.30.70.270">
    <property type="match status" value="1"/>
</dbReference>
<dbReference type="CDD" id="cd01949">
    <property type="entry name" value="GGDEF"/>
    <property type="match status" value="1"/>
</dbReference>
<feature type="domain" description="GGDEF" evidence="3">
    <location>
        <begin position="221"/>
        <end position="355"/>
    </location>
</feature>
<dbReference type="InterPro" id="IPR043128">
    <property type="entry name" value="Rev_trsase/Diguanyl_cyclase"/>
</dbReference>
<keyword evidence="4" id="KW-0548">Nucleotidyltransferase</keyword>
<dbReference type="PANTHER" id="PTHR45138:SF9">
    <property type="entry name" value="DIGUANYLATE CYCLASE DGCM-RELATED"/>
    <property type="match status" value="1"/>
</dbReference>
<sequence length="381" mass="40377">MNDSRTLRAWWNDPVDYRWLVRTLAARSALGPLKVLVGVAGAAIAVMGSVIAGTPVGPAGDPGLASTVGVLCGTLWALRWWLLPWPGKTESLALIGGADVLFTVEFLQVPDRLFGAMGAVLLMVTGSYLGFFHSARALAAHSVWSLLSVIVFSVRIVTGGGDIRLACAVGLLLFVSVVSALPALQVLYWLLRTESLSDPLTELLNRRGLEIRLPQLVDGFPAICVMSLDLDRFKSVNDTWGHRVGDTVLVRTARRLHTAAGETAVVARTGGEEFVVAAPLDAATARAEAERLRRAVADPPETAVEVTASVGVAVFDATTCPGCPRPTPDRLLQSADAAMYRAKQSGGNLVVVDELTPPRDHRHPAGGCGDGPRPGGHPRLP</sequence>
<dbReference type="RefSeq" id="WP_397061349.1">
    <property type="nucleotide sequence ID" value="NZ_JBIRYL010000001.1"/>
</dbReference>
<dbReference type="GO" id="GO:0052621">
    <property type="term" value="F:diguanylate cyclase activity"/>
    <property type="evidence" value="ECO:0007669"/>
    <property type="project" value="UniProtKB-EC"/>
</dbReference>
<feature type="transmembrane region" description="Helical" evidence="2">
    <location>
        <begin position="163"/>
        <end position="191"/>
    </location>
</feature>
<reference evidence="4 5" key="1">
    <citation type="submission" date="2024-10" db="EMBL/GenBank/DDBJ databases">
        <title>The Natural Products Discovery Center: Release of the First 8490 Sequenced Strains for Exploring Actinobacteria Biosynthetic Diversity.</title>
        <authorList>
            <person name="Kalkreuter E."/>
            <person name="Kautsar S.A."/>
            <person name="Yang D."/>
            <person name="Bader C.D."/>
            <person name="Teijaro C.N."/>
            <person name="Fluegel L."/>
            <person name="Davis C.M."/>
            <person name="Simpson J.R."/>
            <person name="Lauterbach L."/>
            <person name="Steele A.D."/>
            <person name="Gui C."/>
            <person name="Meng S."/>
            <person name="Li G."/>
            <person name="Viehrig K."/>
            <person name="Ye F."/>
            <person name="Su P."/>
            <person name="Kiefer A.F."/>
            <person name="Nichols A."/>
            <person name="Cepeda A.J."/>
            <person name="Yan W."/>
            <person name="Fan B."/>
            <person name="Jiang Y."/>
            <person name="Adhikari A."/>
            <person name="Zheng C.-J."/>
            <person name="Schuster L."/>
            <person name="Cowan T.M."/>
            <person name="Smanski M.J."/>
            <person name="Chevrette M.G."/>
            <person name="De Carvalho L.P.S."/>
            <person name="Shen B."/>
        </authorList>
    </citation>
    <scope>NUCLEOTIDE SEQUENCE [LARGE SCALE GENOMIC DNA]</scope>
    <source>
        <strain evidence="4 5">NPDC019377</strain>
    </source>
</reference>
<protein>
    <submittedName>
        <fullName evidence="4">GGDEF domain-containing protein</fullName>
        <ecNumber evidence="4">2.7.7.65</ecNumber>
    </submittedName>
</protein>
<dbReference type="InterPro" id="IPR050469">
    <property type="entry name" value="Diguanylate_Cyclase"/>
</dbReference>
<feature type="region of interest" description="Disordered" evidence="1">
    <location>
        <begin position="355"/>
        <end position="381"/>
    </location>
</feature>
<dbReference type="PANTHER" id="PTHR45138">
    <property type="entry name" value="REGULATORY COMPONENTS OF SENSORY TRANSDUCTION SYSTEM"/>
    <property type="match status" value="1"/>
</dbReference>
<feature type="transmembrane region" description="Helical" evidence="2">
    <location>
        <begin position="113"/>
        <end position="131"/>
    </location>
</feature>